<protein>
    <submittedName>
        <fullName evidence="1">Uncharacterized protein</fullName>
    </submittedName>
</protein>
<comment type="caution">
    <text evidence="1">The sequence shown here is derived from an EMBL/GenBank/DDBJ whole genome shotgun (WGS) entry which is preliminary data.</text>
</comment>
<gene>
    <name evidence="1" type="ORF">A2928_02020</name>
</gene>
<evidence type="ECO:0000313" key="2">
    <source>
        <dbReference type="Proteomes" id="UP000176221"/>
    </source>
</evidence>
<accession>A0A1G2N6X9</accession>
<dbReference type="EMBL" id="MHRX01000057">
    <property type="protein sequence ID" value="OHA31878.1"/>
    <property type="molecule type" value="Genomic_DNA"/>
</dbReference>
<sequence>MKNLITVVFLIAPWMVYGAEVEAVVGEDTITYRVKEAGGNAVDYTANNELVLTRVQVWKGDSLVYEIEPDNIPRKAGNTLENIAPDWASRARTFSALTNKFKVNVTRRIRAFPKEGEAYQLVGENYSGGKLESYILKVESGKVKVVDAKNMRVRPPRAREFVLASDHGKLVPIMVGTNGQRFIPLRGF</sequence>
<proteinExistence type="predicted"/>
<dbReference type="AlphaFoldDB" id="A0A1G2N6X9"/>
<name>A0A1G2N6X9_9BACT</name>
<evidence type="ECO:0000313" key="1">
    <source>
        <dbReference type="EMBL" id="OHA31878.1"/>
    </source>
</evidence>
<dbReference type="STRING" id="1802319.A2928_02020"/>
<organism evidence="1 2">
    <name type="scientific">Candidatus Taylorbacteria bacterium RIFCSPLOWO2_01_FULL_45_15b</name>
    <dbReference type="NCBI Taxonomy" id="1802319"/>
    <lineage>
        <taxon>Bacteria</taxon>
        <taxon>Candidatus Tayloriibacteriota</taxon>
    </lineage>
</organism>
<dbReference type="Proteomes" id="UP000176221">
    <property type="component" value="Unassembled WGS sequence"/>
</dbReference>
<reference evidence="1 2" key="1">
    <citation type="journal article" date="2016" name="Nat. Commun.">
        <title>Thousands of microbial genomes shed light on interconnected biogeochemical processes in an aquifer system.</title>
        <authorList>
            <person name="Anantharaman K."/>
            <person name="Brown C.T."/>
            <person name="Hug L.A."/>
            <person name="Sharon I."/>
            <person name="Castelle C.J."/>
            <person name="Probst A.J."/>
            <person name="Thomas B.C."/>
            <person name="Singh A."/>
            <person name="Wilkins M.J."/>
            <person name="Karaoz U."/>
            <person name="Brodie E.L."/>
            <person name="Williams K.H."/>
            <person name="Hubbard S.S."/>
            <person name="Banfield J.F."/>
        </authorList>
    </citation>
    <scope>NUCLEOTIDE SEQUENCE [LARGE SCALE GENOMIC DNA]</scope>
</reference>